<name>A0ABX9IA11_9ACTN</name>
<dbReference type="Gene3D" id="2.60.200.20">
    <property type="match status" value="1"/>
</dbReference>
<dbReference type="InterPro" id="IPR000253">
    <property type="entry name" value="FHA_dom"/>
</dbReference>
<evidence type="ECO:0000256" key="1">
    <source>
        <dbReference type="ARBA" id="ARBA00022553"/>
    </source>
</evidence>
<keyword evidence="3" id="KW-0812">Transmembrane</keyword>
<gene>
    <name evidence="5" type="ORF">CP880_07760</name>
</gene>
<dbReference type="InterPro" id="IPR008984">
    <property type="entry name" value="SMAD_FHA_dom_sf"/>
</dbReference>
<evidence type="ECO:0000313" key="5">
    <source>
        <dbReference type="EMBL" id="REB69581.1"/>
    </source>
</evidence>
<evidence type="ECO:0000256" key="3">
    <source>
        <dbReference type="SAM" id="Phobius"/>
    </source>
</evidence>
<dbReference type="Pfam" id="PF00498">
    <property type="entry name" value="FHA"/>
    <property type="match status" value="1"/>
</dbReference>
<dbReference type="RefSeq" id="WP_115939221.1">
    <property type="nucleotide sequence ID" value="NZ_PCZS01000002.1"/>
</dbReference>
<accession>A0ABX9IA11</accession>
<dbReference type="CDD" id="cd00060">
    <property type="entry name" value="FHA"/>
    <property type="match status" value="1"/>
</dbReference>
<dbReference type="Proteomes" id="UP000256324">
    <property type="component" value="Unassembled WGS sequence"/>
</dbReference>
<organism evidence="5 6">
    <name type="scientific">Cutibacterium namnetense</name>
    <dbReference type="NCBI Taxonomy" id="1574624"/>
    <lineage>
        <taxon>Bacteria</taxon>
        <taxon>Bacillati</taxon>
        <taxon>Actinomycetota</taxon>
        <taxon>Actinomycetes</taxon>
        <taxon>Propionibacteriales</taxon>
        <taxon>Propionibacteriaceae</taxon>
        <taxon>Cutibacterium</taxon>
    </lineage>
</organism>
<dbReference type="PANTHER" id="PTHR23308">
    <property type="entry name" value="NUCLEAR INHIBITOR OF PROTEIN PHOSPHATASE-1"/>
    <property type="match status" value="1"/>
</dbReference>
<dbReference type="EMBL" id="PCZS01000002">
    <property type="protein sequence ID" value="REB69581.1"/>
    <property type="molecule type" value="Genomic_DNA"/>
</dbReference>
<protein>
    <recommendedName>
        <fullName evidence="4">FHA domain-containing protein</fullName>
    </recommendedName>
</protein>
<keyword evidence="3" id="KW-1133">Transmembrane helix</keyword>
<feature type="domain" description="FHA" evidence="4">
    <location>
        <begin position="87"/>
        <end position="137"/>
    </location>
</feature>
<comment type="caution">
    <text evidence="5">The sequence shown here is derived from an EMBL/GenBank/DDBJ whole genome shotgun (WGS) entry which is preliminary data.</text>
</comment>
<keyword evidence="1" id="KW-0597">Phosphoprotein</keyword>
<reference evidence="5 6" key="1">
    <citation type="submission" date="2017-09" db="EMBL/GenBank/DDBJ databases">
        <authorList>
            <person name="Bumgarner R.E."/>
        </authorList>
    </citation>
    <scope>NUCLEOTIDE SEQUENCE [LARGE SCALE GENOMIC DNA]</scope>
    <source>
        <strain evidence="5 6">T34998</strain>
    </source>
</reference>
<evidence type="ECO:0000259" key="4">
    <source>
        <dbReference type="PROSITE" id="PS50006"/>
    </source>
</evidence>
<proteinExistence type="predicted"/>
<keyword evidence="3" id="KW-0472">Membrane</keyword>
<dbReference type="InterPro" id="IPR050923">
    <property type="entry name" value="Cell_Proc_Reg/RNA_Proc"/>
</dbReference>
<dbReference type="SUPFAM" id="SSF49879">
    <property type="entry name" value="SMAD/FHA domain"/>
    <property type="match status" value="1"/>
</dbReference>
<evidence type="ECO:0000313" key="6">
    <source>
        <dbReference type="Proteomes" id="UP000256324"/>
    </source>
</evidence>
<dbReference type="SMART" id="SM00240">
    <property type="entry name" value="FHA"/>
    <property type="match status" value="1"/>
</dbReference>
<feature type="region of interest" description="Disordered" evidence="2">
    <location>
        <begin position="44"/>
        <end position="69"/>
    </location>
</feature>
<dbReference type="PROSITE" id="PS50006">
    <property type="entry name" value="FHA_DOMAIN"/>
    <property type="match status" value="1"/>
</dbReference>
<keyword evidence="6" id="KW-1185">Reference proteome</keyword>
<feature type="transmembrane region" description="Helical" evidence="3">
    <location>
        <begin position="6"/>
        <end position="28"/>
    </location>
</feature>
<evidence type="ECO:0000256" key="2">
    <source>
        <dbReference type="SAM" id="MobiDB-lite"/>
    </source>
</evidence>
<sequence length="162" mass="17820">MSEFLVALLRITYLAVLWVFILLVINVIRTDIYGHRVPRNAEAAAVEPGRRGKSRKDRRRESAPEPTGLQVISGSRAGTYVPLANGVTVGRSNDCTLPIDDDYASTRHAEFTPGIDGAWFVEDLASTNGTHVNGERIEDPTRLSVGDEVRIGRTTMTVTGRR</sequence>